<comment type="caution">
    <text evidence="2">The sequence shown here is derived from an EMBL/GenBank/DDBJ whole genome shotgun (WGS) entry which is preliminary data.</text>
</comment>
<organism evidence="2 3">
    <name type="scientific">Natrialba aegyptia DSM 13077</name>
    <dbReference type="NCBI Taxonomy" id="1227491"/>
    <lineage>
        <taxon>Archaea</taxon>
        <taxon>Methanobacteriati</taxon>
        <taxon>Methanobacteriota</taxon>
        <taxon>Stenosarchaea group</taxon>
        <taxon>Halobacteria</taxon>
        <taxon>Halobacteriales</taxon>
        <taxon>Natrialbaceae</taxon>
        <taxon>Natrialba</taxon>
    </lineage>
</organism>
<dbReference type="AlphaFoldDB" id="M0AR55"/>
<keyword evidence="3" id="KW-1185">Reference proteome</keyword>
<evidence type="ECO:0000313" key="2">
    <source>
        <dbReference type="EMBL" id="ELY99868.1"/>
    </source>
</evidence>
<reference evidence="2 3" key="1">
    <citation type="journal article" date="2014" name="PLoS Genet.">
        <title>Phylogenetically driven sequencing of extremely halophilic archaea reveals strategies for static and dynamic osmo-response.</title>
        <authorList>
            <person name="Becker E.A."/>
            <person name="Seitzer P.M."/>
            <person name="Tritt A."/>
            <person name="Larsen D."/>
            <person name="Krusor M."/>
            <person name="Yao A.I."/>
            <person name="Wu D."/>
            <person name="Madern D."/>
            <person name="Eisen J.A."/>
            <person name="Darling A.E."/>
            <person name="Facciotti M.T."/>
        </authorList>
    </citation>
    <scope>NUCLEOTIDE SEQUENCE [LARGE SCALE GENOMIC DNA]</scope>
    <source>
        <strain evidence="2 3">DSM 13077</strain>
    </source>
</reference>
<feature type="domain" description="DUF8128" evidence="1">
    <location>
        <begin position="14"/>
        <end position="93"/>
    </location>
</feature>
<proteinExistence type="predicted"/>
<dbReference type="Pfam" id="PF26449">
    <property type="entry name" value="DUF8128"/>
    <property type="match status" value="1"/>
</dbReference>
<sequence>MPKIGRLRGILRTSPQYEATQLEFGEQEAFSQRQADTSGTLLRIRPYKENEGVVDGAGVLQSVHDVTTNFRGKNTSDHHSFEVWFDEGKIKFYRGCHRRVLTP</sequence>
<gene>
    <name evidence="2" type="ORF">C480_19709</name>
</gene>
<accession>M0AR55</accession>
<protein>
    <recommendedName>
        <fullName evidence="1">DUF8128 domain-containing protein</fullName>
    </recommendedName>
</protein>
<dbReference type="Proteomes" id="UP000011591">
    <property type="component" value="Unassembled WGS sequence"/>
</dbReference>
<dbReference type="InterPro" id="IPR058441">
    <property type="entry name" value="DUF8128"/>
</dbReference>
<evidence type="ECO:0000259" key="1">
    <source>
        <dbReference type="Pfam" id="PF26449"/>
    </source>
</evidence>
<dbReference type="EMBL" id="AOIP01000055">
    <property type="protein sequence ID" value="ELY99868.1"/>
    <property type="molecule type" value="Genomic_DNA"/>
</dbReference>
<name>M0AR55_9EURY</name>
<evidence type="ECO:0000313" key="3">
    <source>
        <dbReference type="Proteomes" id="UP000011591"/>
    </source>
</evidence>